<dbReference type="GO" id="GO:0016787">
    <property type="term" value="F:hydrolase activity"/>
    <property type="evidence" value="ECO:0007669"/>
    <property type="project" value="UniProtKB-KW"/>
</dbReference>
<organism evidence="2 3">
    <name type="scientific">Methyloprofundus sedimenti</name>
    <dbReference type="NCBI Taxonomy" id="1420851"/>
    <lineage>
        <taxon>Bacteria</taxon>
        <taxon>Pseudomonadati</taxon>
        <taxon>Pseudomonadota</taxon>
        <taxon>Gammaproteobacteria</taxon>
        <taxon>Methylococcales</taxon>
        <taxon>Methylococcaceae</taxon>
        <taxon>Methyloprofundus</taxon>
    </lineage>
</organism>
<sequence>MSQSSGLLDSDNSLLLIVDMQTKLLNVMPEGAADDMVKNSQRLITAANLLNIPILITEQYSKGLGHTVESLTAELNDSPVVFEKTSFSCYSAENFSSTLQEMARKQIVIVGQEAHVCILQTALELMQHDYQIHIIEDAVCSRKAEHKFNALQRMQQQGATISNYESVLFEWIKDSRHEYFSVISRLLH</sequence>
<accession>A0A1V8MA45</accession>
<name>A0A1V8MA45_9GAMM</name>
<dbReference type="Pfam" id="PF00857">
    <property type="entry name" value="Isochorismatase"/>
    <property type="match status" value="1"/>
</dbReference>
<reference evidence="2 3" key="1">
    <citation type="submission" date="2015-12" db="EMBL/GenBank/DDBJ databases">
        <authorList>
            <person name="Shamseldin A."/>
            <person name="Moawad H."/>
            <person name="Abd El-Rahim W.M."/>
            <person name="Sadowsky M.J."/>
        </authorList>
    </citation>
    <scope>NUCLEOTIDE SEQUENCE [LARGE SCALE GENOMIC DNA]</scope>
    <source>
        <strain evidence="2 3">WF1</strain>
    </source>
</reference>
<dbReference type="OrthoDB" id="9796958at2"/>
<keyword evidence="2" id="KW-0378">Hydrolase</keyword>
<dbReference type="InterPro" id="IPR036380">
    <property type="entry name" value="Isochorismatase-like_sf"/>
</dbReference>
<evidence type="ECO:0000313" key="2">
    <source>
        <dbReference type="EMBL" id="OQK18388.1"/>
    </source>
</evidence>
<dbReference type="InterPro" id="IPR000868">
    <property type="entry name" value="Isochorismatase-like_dom"/>
</dbReference>
<dbReference type="AlphaFoldDB" id="A0A1V8MA45"/>
<dbReference type="PANTHER" id="PTHR14119:SF3">
    <property type="entry name" value="ISOCHORISMATASE DOMAIN-CONTAINING PROTEIN 2"/>
    <property type="match status" value="1"/>
</dbReference>
<dbReference type="InterPro" id="IPR050993">
    <property type="entry name" value="Isochorismatase_domain"/>
</dbReference>
<gene>
    <name evidence="2" type="ORF">AU255_11385</name>
</gene>
<dbReference type="Proteomes" id="UP000191980">
    <property type="component" value="Unassembled WGS sequence"/>
</dbReference>
<dbReference type="EMBL" id="LPUF01000001">
    <property type="protein sequence ID" value="OQK18388.1"/>
    <property type="molecule type" value="Genomic_DNA"/>
</dbReference>
<proteinExistence type="predicted"/>
<dbReference type="SUPFAM" id="SSF52499">
    <property type="entry name" value="Isochorismatase-like hydrolases"/>
    <property type="match status" value="1"/>
</dbReference>
<dbReference type="RefSeq" id="WP_080522990.1">
    <property type="nucleotide sequence ID" value="NZ_LPUF01000001.1"/>
</dbReference>
<keyword evidence="3" id="KW-1185">Reference proteome</keyword>
<protein>
    <submittedName>
        <fullName evidence="2">Hydrolase</fullName>
    </submittedName>
</protein>
<dbReference type="STRING" id="1420851.AU255_11385"/>
<comment type="caution">
    <text evidence="2">The sequence shown here is derived from an EMBL/GenBank/DDBJ whole genome shotgun (WGS) entry which is preliminary data.</text>
</comment>
<dbReference type="Gene3D" id="3.40.50.850">
    <property type="entry name" value="Isochorismatase-like"/>
    <property type="match status" value="1"/>
</dbReference>
<evidence type="ECO:0000313" key="3">
    <source>
        <dbReference type="Proteomes" id="UP000191980"/>
    </source>
</evidence>
<dbReference type="PANTHER" id="PTHR14119">
    <property type="entry name" value="HYDROLASE"/>
    <property type="match status" value="1"/>
</dbReference>
<evidence type="ECO:0000259" key="1">
    <source>
        <dbReference type="Pfam" id="PF00857"/>
    </source>
</evidence>
<feature type="domain" description="Isochorismatase-like" evidence="1">
    <location>
        <begin position="13"/>
        <end position="163"/>
    </location>
</feature>